<dbReference type="GO" id="GO:0005886">
    <property type="term" value="C:plasma membrane"/>
    <property type="evidence" value="ECO:0007669"/>
    <property type="project" value="TreeGrafter"/>
</dbReference>
<dbReference type="Proteomes" id="UP000189935">
    <property type="component" value="Chromosome I"/>
</dbReference>
<gene>
    <name evidence="2" type="ORF">SAMN05444159_0624</name>
</gene>
<keyword evidence="1" id="KW-0472">Membrane</keyword>
<dbReference type="GO" id="GO:0004713">
    <property type="term" value="F:protein tyrosine kinase activity"/>
    <property type="evidence" value="ECO:0007669"/>
    <property type="project" value="TreeGrafter"/>
</dbReference>
<organism evidence="2 3">
    <name type="scientific">Bradyrhizobium lablabi</name>
    <dbReference type="NCBI Taxonomy" id="722472"/>
    <lineage>
        <taxon>Bacteria</taxon>
        <taxon>Pseudomonadati</taxon>
        <taxon>Pseudomonadota</taxon>
        <taxon>Alphaproteobacteria</taxon>
        <taxon>Hyphomicrobiales</taxon>
        <taxon>Nitrobacteraceae</taxon>
        <taxon>Bradyrhizobium</taxon>
    </lineage>
</organism>
<sequence>MSSRSTLEKKAIYTPRIHYESVVYDTLRILWRHRALFAAVLGIALAALSVALVLIAPRYTGEAMIKLDFTRDETVSGEKVQSTAAVDAAAVVDSAARIVRSRGTASAVVSVLGLDNDPAYARPSLPARVLSSVRSVFGLPAPMPRDLAVARVMRQITVTNDPRSYLITVAVTASDPERAARLANWVASEYLRGRLRQQAIEAYAVAEREMTALSSVFGPRHPSYLNGSAKLARLKAALAAAREGVVAEEREAVVAPDMVRFADGQLLLPAEPVMVPSGPNVALLFALTTVAALAVGILLSLLAERGLLWWSVPLPAVHWTWSPALLAGRGLFWGRKFGPMIMRGADPESPGRLRRLPATVLSARTGSNVVEPNSATLKRDAAGAVLDP</sequence>
<proteinExistence type="predicted"/>
<accession>A0A1M6JBQ1</accession>
<name>A0A1M6JBQ1_9BRAD</name>
<dbReference type="RefSeq" id="WP_079536739.1">
    <property type="nucleotide sequence ID" value="NZ_LT670844.1"/>
</dbReference>
<dbReference type="OrthoDB" id="230260at2"/>
<protein>
    <submittedName>
        <fullName evidence="2">Chain length determinant protein</fullName>
    </submittedName>
</protein>
<reference evidence="2 3" key="1">
    <citation type="submission" date="2016-11" db="EMBL/GenBank/DDBJ databases">
        <authorList>
            <person name="Jaros S."/>
            <person name="Januszkiewicz K."/>
            <person name="Wedrychowicz H."/>
        </authorList>
    </citation>
    <scope>NUCLEOTIDE SEQUENCE [LARGE SCALE GENOMIC DNA]</scope>
    <source>
        <strain evidence="2 3">GAS499</strain>
    </source>
</reference>
<dbReference type="PANTHER" id="PTHR32309:SF13">
    <property type="entry name" value="FERRIC ENTEROBACTIN TRANSPORT PROTEIN FEPE"/>
    <property type="match status" value="1"/>
</dbReference>
<dbReference type="EMBL" id="LT670844">
    <property type="protein sequence ID" value="SHJ44062.1"/>
    <property type="molecule type" value="Genomic_DNA"/>
</dbReference>
<feature type="transmembrane region" description="Helical" evidence="1">
    <location>
        <begin position="35"/>
        <end position="56"/>
    </location>
</feature>
<evidence type="ECO:0000256" key="1">
    <source>
        <dbReference type="SAM" id="Phobius"/>
    </source>
</evidence>
<evidence type="ECO:0000313" key="3">
    <source>
        <dbReference type="Proteomes" id="UP000189935"/>
    </source>
</evidence>
<dbReference type="PANTHER" id="PTHR32309">
    <property type="entry name" value="TYROSINE-PROTEIN KINASE"/>
    <property type="match status" value="1"/>
</dbReference>
<keyword evidence="1" id="KW-1133">Transmembrane helix</keyword>
<feature type="transmembrane region" description="Helical" evidence="1">
    <location>
        <begin position="281"/>
        <end position="302"/>
    </location>
</feature>
<evidence type="ECO:0000313" key="2">
    <source>
        <dbReference type="EMBL" id="SHJ44062.1"/>
    </source>
</evidence>
<dbReference type="InterPro" id="IPR050445">
    <property type="entry name" value="Bact_polysacc_biosynth/exp"/>
</dbReference>
<keyword evidence="1" id="KW-0812">Transmembrane</keyword>
<dbReference type="AlphaFoldDB" id="A0A1M6JBQ1"/>